<dbReference type="InParanoid" id="A0A165ENI2"/>
<dbReference type="PANTHER" id="PTHR36223">
    <property type="entry name" value="BETA-LACTAMASE-TYPE TRANSPEPTIDASE FOLD DOMAIN CONTAINING PROTEIN"/>
    <property type="match status" value="1"/>
</dbReference>
<evidence type="ECO:0000256" key="1">
    <source>
        <dbReference type="SAM" id="MobiDB-lite"/>
    </source>
</evidence>
<dbReference type="AlphaFoldDB" id="A0A165ENI2"/>
<organism evidence="3 4">
    <name type="scientific">Calocera cornea HHB12733</name>
    <dbReference type="NCBI Taxonomy" id="1353952"/>
    <lineage>
        <taxon>Eukaryota</taxon>
        <taxon>Fungi</taxon>
        <taxon>Dikarya</taxon>
        <taxon>Basidiomycota</taxon>
        <taxon>Agaricomycotina</taxon>
        <taxon>Dacrymycetes</taxon>
        <taxon>Dacrymycetales</taxon>
        <taxon>Dacrymycetaceae</taxon>
        <taxon>Calocera</taxon>
    </lineage>
</organism>
<dbReference type="Pfam" id="PF25534">
    <property type="entry name" value="DUF7918"/>
    <property type="match status" value="1"/>
</dbReference>
<evidence type="ECO:0000313" key="4">
    <source>
        <dbReference type="Proteomes" id="UP000076842"/>
    </source>
</evidence>
<name>A0A165ENI2_9BASI</name>
<reference evidence="3 4" key="1">
    <citation type="journal article" date="2016" name="Mol. Biol. Evol.">
        <title>Comparative Genomics of Early-Diverging Mushroom-Forming Fungi Provides Insights into the Origins of Lignocellulose Decay Capabilities.</title>
        <authorList>
            <person name="Nagy L.G."/>
            <person name="Riley R."/>
            <person name="Tritt A."/>
            <person name="Adam C."/>
            <person name="Daum C."/>
            <person name="Floudas D."/>
            <person name="Sun H."/>
            <person name="Yadav J.S."/>
            <person name="Pangilinan J."/>
            <person name="Larsson K.H."/>
            <person name="Matsuura K."/>
            <person name="Barry K."/>
            <person name="Labutti K."/>
            <person name="Kuo R."/>
            <person name="Ohm R.A."/>
            <person name="Bhattacharya S.S."/>
            <person name="Shirouzu T."/>
            <person name="Yoshinaga Y."/>
            <person name="Martin F.M."/>
            <person name="Grigoriev I.V."/>
            <person name="Hibbett D.S."/>
        </authorList>
    </citation>
    <scope>NUCLEOTIDE SEQUENCE [LARGE SCALE GENOMIC DNA]</scope>
    <source>
        <strain evidence="3 4">HHB12733</strain>
    </source>
</reference>
<dbReference type="InterPro" id="IPR057678">
    <property type="entry name" value="DUF7918"/>
</dbReference>
<dbReference type="PANTHER" id="PTHR36223:SF1">
    <property type="entry name" value="TRANSCRIPTION ELONGATION FACTOR EAF N-TERMINAL DOMAIN-CONTAINING PROTEIN"/>
    <property type="match status" value="1"/>
</dbReference>
<sequence>MPPISKKVELFQAWITVDHNRLPEYDPTYDPDTNTWTCWIPSDAGQRFVVHWRNFGKRATTGAYVYVDGEFADGKLLMRSNPVQSALVNGKRTASATIARFYFQPIVLTDEENPFLLEDDNTVRAIGEIKIVIHMGRNAGAVAYHHGGVREAKAVNERAKKAGGHRVQYADEVNDTDDTGAMFRPDPSVTPVTFIFKYRPRDILQAMGILDRGETMGGFGHTSTPAGKREPGMKEQPGIKTEDLESPQTPGPSTSRRRTRSSMKDEA</sequence>
<protein>
    <recommendedName>
        <fullName evidence="2">DUF7918 domain-containing protein</fullName>
    </recommendedName>
</protein>
<gene>
    <name evidence="3" type="ORF">CALCODRAFT_484974</name>
</gene>
<evidence type="ECO:0000259" key="2">
    <source>
        <dbReference type="Pfam" id="PF25534"/>
    </source>
</evidence>
<feature type="region of interest" description="Disordered" evidence="1">
    <location>
        <begin position="214"/>
        <end position="267"/>
    </location>
</feature>
<keyword evidence="4" id="KW-1185">Reference proteome</keyword>
<dbReference type="EMBL" id="KV423999">
    <property type="protein sequence ID" value="KZT55221.1"/>
    <property type="molecule type" value="Genomic_DNA"/>
</dbReference>
<dbReference type="OrthoDB" id="3364132at2759"/>
<dbReference type="Proteomes" id="UP000076842">
    <property type="component" value="Unassembled WGS sequence"/>
</dbReference>
<dbReference type="STRING" id="1353952.A0A165ENI2"/>
<feature type="domain" description="DUF7918" evidence="2">
    <location>
        <begin position="15"/>
        <end position="212"/>
    </location>
</feature>
<evidence type="ECO:0000313" key="3">
    <source>
        <dbReference type="EMBL" id="KZT55221.1"/>
    </source>
</evidence>
<accession>A0A165ENI2</accession>
<proteinExistence type="predicted"/>